<feature type="transmembrane region" description="Helical" evidence="1">
    <location>
        <begin position="12"/>
        <end position="36"/>
    </location>
</feature>
<sequence>MIIPRFISMGLRLAQFLTTATVLAVLSHFFSIYARFLPDRESSLPAGLRNSSFDLLIFPAFPATFSVVLALVWLVPTTCSMAHWITDLVVAGA</sequence>
<keyword evidence="1" id="KW-0472">Membrane</keyword>
<evidence type="ECO:0000313" key="3">
    <source>
        <dbReference type="Proteomes" id="UP000799424"/>
    </source>
</evidence>
<keyword evidence="1" id="KW-1133">Transmembrane helix</keyword>
<gene>
    <name evidence="2" type="ORF">CC86DRAFT_412413</name>
</gene>
<proteinExistence type="predicted"/>
<feature type="transmembrane region" description="Helical" evidence="1">
    <location>
        <begin position="56"/>
        <end position="75"/>
    </location>
</feature>
<dbReference type="OrthoDB" id="4074965at2759"/>
<protein>
    <submittedName>
        <fullName evidence="2">Uncharacterized protein</fullName>
    </submittedName>
</protein>
<accession>A0A6A6ZI03</accession>
<dbReference type="EMBL" id="MU006242">
    <property type="protein sequence ID" value="KAF2819944.1"/>
    <property type="molecule type" value="Genomic_DNA"/>
</dbReference>
<dbReference type="Proteomes" id="UP000799424">
    <property type="component" value="Unassembled WGS sequence"/>
</dbReference>
<organism evidence="2 3">
    <name type="scientific">Ophiobolus disseminans</name>
    <dbReference type="NCBI Taxonomy" id="1469910"/>
    <lineage>
        <taxon>Eukaryota</taxon>
        <taxon>Fungi</taxon>
        <taxon>Dikarya</taxon>
        <taxon>Ascomycota</taxon>
        <taxon>Pezizomycotina</taxon>
        <taxon>Dothideomycetes</taxon>
        <taxon>Pleosporomycetidae</taxon>
        <taxon>Pleosporales</taxon>
        <taxon>Pleosporineae</taxon>
        <taxon>Phaeosphaeriaceae</taxon>
        <taxon>Ophiobolus</taxon>
    </lineage>
</organism>
<keyword evidence="1" id="KW-0812">Transmembrane</keyword>
<name>A0A6A6ZI03_9PLEO</name>
<evidence type="ECO:0000256" key="1">
    <source>
        <dbReference type="SAM" id="Phobius"/>
    </source>
</evidence>
<evidence type="ECO:0000313" key="2">
    <source>
        <dbReference type="EMBL" id="KAF2819944.1"/>
    </source>
</evidence>
<reference evidence="2" key="1">
    <citation type="journal article" date="2020" name="Stud. Mycol.">
        <title>101 Dothideomycetes genomes: a test case for predicting lifestyles and emergence of pathogens.</title>
        <authorList>
            <person name="Haridas S."/>
            <person name="Albert R."/>
            <person name="Binder M."/>
            <person name="Bloem J."/>
            <person name="Labutti K."/>
            <person name="Salamov A."/>
            <person name="Andreopoulos B."/>
            <person name="Baker S."/>
            <person name="Barry K."/>
            <person name="Bills G."/>
            <person name="Bluhm B."/>
            <person name="Cannon C."/>
            <person name="Castanera R."/>
            <person name="Culley D."/>
            <person name="Daum C."/>
            <person name="Ezra D."/>
            <person name="Gonzalez J."/>
            <person name="Henrissat B."/>
            <person name="Kuo A."/>
            <person name="Liang C."/>
            <person name="Lipzen A."/>
            <person name="Lutzoni F."/>
            <person name="Magnuson J."/>
            <person name="Mondo S."/>
            <person name="Nolan M."/>
            <person name="Ohm R."/>
            <person name="Pangilinan J."/>
            <person name="Park H.-J."/>
            <person name="Ramirez L."/>
            <person name="Alfaro M."/>
            <person name="Sun H."/>
            <person name="Tritt A."/>
            <person name="Yoshinaga Y."/>
            <person name="Zwiers L.-H."/>
            <person name="Turgeon B."/>
            <person name="Goodwin S."/>
            <person name="Spatafora J."/>
            <person name="Crous P."/>
            <person name="Grigoriev I."/>
        </authorList>
    </citation>
    <scope>NUCLEOTIDE SEQUENCE</scope>
    <source>
        <strain evidence="2">CBS 113818</strain>
    </source>
</reference>
<dbReference type="AlphaFoldDB" id="A0A6A6ZI03"/>
<keyword evidence="3" id="KW-1185">Reference proteome</keyword>